<keyword evidence="1" id="KW-0472">Membrane</keyword>
<evidence type="ECO:0000256" key="1">
    <source>
        <dbReference type="SAM" id="Phobius"/>
    </source>
</evidence>
<reference evidence="2" key="1">
    <citation type="submission" date="2022-08" db="EMBL/GenBank/DDBJ databases">
        <authorList>
            <person name="Gutierrez-Valencia J."/>
        </authorList>
    </citation>
    <scope>NUCLEOTIDE SEQUENCE</scope>
</reference>
<comment type="caution">
    <text evidence="2">The sequence shown here is derived from an EMBL/GenBank/DDBJ whole genome shotgun (WGS) entry which is preliminary data.</text>
</comment>
<name>A0AAV0KD82_9ROSI</name>
<evidence type="ECO:0000313" key="3">
    <source>
        <dbReference type="Proteomes" id="UP001154282"/>
    </source>
</evidence>
<organism evidence="2 3">
    <name type="scientific">Linum tenue</name>
    <dbReference type="NCBI Taxonomy" id="586396"/>
    <lineage>
        <taxon>Eukaryota</taxon>
        <taxon>Viridiplantae</taxon>
        <taxon>Streptophyta</taxon>
        <taxon>Embryophyta</taxon>
        <taxon>Tracheophyta</taxon>
        <taxon>Spermatophyta</taxon>
        <taxon>Magnoliopsida</taxon>
        <taxon>eudicotyledons</taxon>
        <taxon>Gunneridae</taxon>
        <taxon>Pentapetalae</taxon>
        <taxon>rosids</taxon>
        <taxon>fabids</taxon>
        <taxon>Malpighiales</taxon>
        <taxon>Linaceae</taxon>
        <taxon>Linum</taxon>
    </lineage>
</organism>
<protein>
    <submittedName>
        <fullName evidence="2">Uncharacterized protein</fullName>
    </submittedName>
</protein>
<gene>
    <name evidence="2" type="ORF">LITE_LOCUS18144</name>
</gene>
<dbReference type="Proteomes" id="UP001154282">
    <property type="component" value="Unassembled WGS sequence"/>
</dbReference>
<feature type="transmembrane region" description="Helical" evidence="1">
    <location>
        <begin position="82"/>
        <end position="101"/>
    </location>
</feature>
<accession>A0AAV0KD82</accession>
<feature type="transmembrane region" description="Helical" evidence="1">
    <location>
        <begin position="39"/>
        <end position="61"/>
    </location>
</feature>
<dbReference type="GO" id="GO:0005789">
    <property type="term" value="C:endoplasmic reticulum membrane"/>
    <property type="evidence" value="ECO:0007669"/>
    <property type="project" value="TreeGrafter"/>
</dbReference>
<dbReference type="AlphaFoldDB" id="A0AAV0KD82"/>
<evidence type="ECO:0000313" key="2">
    <source>
        <dbReference type="EMBL" id="CAI0419815.1"/>
    </source>
</evidence>
<sequence>MSGSRSKGKNDYKVVAAAYSDFLNTASEWLSGRVTHKPVSLLTSGILAMALSCLIFLAILICMQREVSPSIKHMHKWCLQEIFVLSVVFILMTMSMGSSSLVEEEQYIWHFVTMTSCLLLLRKLVGSLHVVSV</sequence>
<dbReference type="EMBL" id="CAMGYJ010000005">
    <property type="protein sequence ID" value="CAI0419815.1"/>
    <property type="molecule type" value="Genomic_DNA"/>
</dbReference>
<keyword evidence="1" id="KW-0812">Transmembrane</keyword>
<dbReference type="InterPro" id="IPR039527">
    <property type="entry name" value="PIGG/GPI7"/>
</dbReference>
<dbReference type="PANTHER" id="PTHR23072:SF0">
    <property type="entry name" value="GPI ETHANOLAMINE PHOSPHATE TRANSFERASE 2"/>
    <property type="match status" value="1"/>
</dbReference>
<dbReference type="PANTHER" id="PTHR23072">
    <property type="entry name" value="PHOSPHATIDYLINOSITOL GLYCAN-RELATED"/>
    <property type="match status" value="1"/>
</dbReference>
<keyword evidence="3" id="KW-1185">Reference proteome</keyword>
<proteinExistence type="predicted"/>
<keyword evidence="1" id="KW-1133">Transmembrane helix</keyword>
<dbReference type="GO" id="GO:0006506">
    <property type="term" value="P:GPI anchor biosynthetic process"/>
    <property type="evidence" value="ECO:0007669"/>
    <property type="project" value="InterPro"/>
</dbReference>
<dbReference type="GO" id="GO:0051267">
    <property type="term" value="F:CP2 mannose-ethanolamine phosphotransferase activity"/>
    <property type="evidence" value="ECO:0007669"/>
    <property type="project" value="TreeGrafter"/>
</dbReference>